<protein>
    <submittedName>
        <fullName evidence="2">GNAT family N-acetyltransferase</fullName>
    </submittedName>
</protein>
<comment type="caution">
    <text evidence="2">The sequence shown here is derived from an EMBL/GenBank/DDBJ whole genome shotgun (WGS) entry which is preliminary data.</text>
</comment>
<keyword evidence="3" id="KW-1185">Reference proteome</keyword>
<dbReference type="InterPro" id="IPR051908">
    <property type="entry name" value="Ribosomal_N-acetyltransferase"/>
</dbReference>
<dbReference type="PANTHER" id="PTHR43441:SF2">
    <property type="entry name" value="FAMILY ACETYLTRANSFERASE, PUTATIVE (AFU_ORTHOLOGUE AFUA_7G00850)-RELATED"/>
    <property type="match status" value="1"/>
</dbReference>
<dbReference type="Gene3D" id="3.40.630.30">
    <property type="match status" value="1"/>
</dbReference>
<proteinExistence type="predicted"/>
<sequence>MTITLTRLDPVGVDYDELVSFMTSNRFPFHVRQTVTREDVETAIADGSYRDDDNDSYWIDHDSLGRIGFLRFEDLTDLAPLFDMRLAQSMRGRGLGAQVLEAATSHAFSLAGVDRFEGQTREDNIAMRRVFARCGWVQEAYYREAWPVEGGKPLASVAYSVLRRDWETGTVTPIVWDL</sequence>
<evidence type="ECO:0000313" key="3">
    <source>
        <dbReference type="Proteomes" id="UP000705983"/>
    </source>
</evidence>
<accession>A0ABS2TIK1</accession>
<organism evidence="2 3">
    <name type="scientific">Flaviflexus equikiangi</name>
    <dbReference type="NCBI Taxonomy" id="2758573"/>
    <lineage>
        <taxon>Bacteria</taxon>
        <taxon>Bacillati</taxon>
        <taxon>Actinomycetota</taxon>
        <taxon>Actinomycetes</taxon>
        <taxon>Actinomycetales</taxon>
        <taxon>Actinomycetaceae</taxon>
        <taxon>Flaviflexus</taxon>
    </lineage>
</organism>
<dbReference type="Pfam" id="PF13302">
    <property type="entry name" value="Acetyltransf_3"/>
    <property type="match status" value="1"/>
</dbReference>
<dbReference type="PANTHER" id="PTHR43441">
    <property type="entry name" value="RIBOSOMAL-PROTEIN-SERINE ACETYLTRANSFERASE"/>
    <property type="match status" value="1"/>
</dbReference>
<dbReference type="Proteomes" id="UP000705983">
    <property type="component" value="Unassembled WGS sequence"/>
</dbReference>
<dbReference type="RefSeq" id="WP_187997030.1">
    <property type="nucleotide sequence ID" value="NZ_JACEXG010000006.1"/>
</dbReference>
<gene>
    <name evidence="2" type="ORF">JVW63_09610</name>
</gene>
<dbReference type="EMBL" id="JAFFJS010000006">
    <property type="protein sequence ID" value="MBM9433948.1"/>
    <property type="molecule type" value="Genomic_DNA"/>
</dbReference>
<evidence type="ECO:0000313" key="2">
    <source>
        <dbReference type="EMBL" id="MBM9433948.1"/>
    </source>
</evidence>
<feature type="domain" description="N-acetyltransferase" evidence="1">
    <location>
        <begin position="3"/>
        <end position="155"/>
    </location>
</feature>
<dbReference type="InterPro" id="IPR016181">
    <property type="entry name" value="Acyl_CoA_acyltransferase"/>
</dbReference>
<dbReference type="SUPFAM" id="SSF55729">
    <property type="entry name" value="Acyl-CoA N-acyltransferases (Nat)"/>
    <property type="match status" value="1"/>
</dbReference>
<reference evidence="3" key="1">
    <citation type="submission" date="2021-02" db="EMBL/GenBank/DDBJ databases">
        <title>Leucobacter sp. CX169.</title>
        <authorList>
            <person name="Cheng Y."/>
        </authorList>
    </citation>
    <scope>NUCLEOTIDE SEQUENCE [LARGE SCALE GENOMIC DNA]</scope>
    <source>
        <strain evidence="3">JY899</strain>
    </source>
</reference>
<dbReference type="InterPro" id="IPR000182">
    <property type="entry name" value="GNAT_dom"/>
</dbReference>
<name>A0ABS2TIK1_9ACTO</name>
<dbReference type="PROSITE" id="PS51186">
    <property type="entry name" value="GNAT"/>
    <property type="match status" value="1"/>
</dbReference>
<evidence type="ECO:0000259" key="1">
    <source>
        <dbReference type="PROSITE" id="PS51186"/>
    </source>
</evidence>